<gene>
    <name evidence="4" type="ordered locus">Sfum_0017</name>
</gene>
<sequence length="385" mass="41160">MKPAVLTGEHFFTGDIACAEGALAAGCRFFAGYPITPATEIAEHMASRLPDVGGTFIQMEDEIAAMAAVLGASNAGVKSMTATSGPGFSLMMENLGLGICTETPCVVVNVQRAGPSTGLPTLGAQGDMMQARWGSHGHYEIIALAPASPQEIFHQTITAFNLSETYRVPVLIMADEVVGHLSERVSVPDAQAIKLRSRPRPKGRKDRFKPFLPGPGGVAPMAVAGEGYGVHVTGLTHDERGYPVMTAEAHVEMIDRLTAKIRNNMRDISMTERYRLEDADIAVISYGVSSRSSMAAVDEAREAGIKAGLLRLVTVWPFPEELIRELSERVRSFVTVEINLGQIHLEVQRCAAGRVPAYLVGHAGGTVIPPEQVLETLRKVSGSGS</sequence>
<dbReference type="Gene3D" id="3.40.50.970">
    <property type="match status" value="1"/>
</dbReference>
<keyword evidence="5" id="KW-1185">Reference proteome</keyword>
<accession>A0LE68</accession>
<dbReference type="KEGG" id="sfu:Sfum_0017"/>
<reference evidence="4 5" key="1">
    <citation type="submission" date="2006-10" db="EMBL/GenBank/DDBJ databases">
        <title>Complete sequence of Syntrophobacter fumaroxidans MPOB.</title>
        <authorList>
            <consortium name="US DOE Joint Genome Institute"/>
            <person name="Copeland A."/>
            <person name="Lucas S."/>
            <person name="Lapidus A."/>
            <person name="Barry K."/>
            <person name="Detter J.C."/>
            <person name="Glavina del Rio T."/>
            <person name="Hammon N."/>
            <person name="Israni S."/>
            <person name="Pitluck S."/>
            <person name="Goltsman E.G."/>
            <person name="Martinez M."/>
            <person name="Schmutz J."/>
            <person name="Larimer F."/>
            <person name="Land M."/>
            <person name="Hauser L."/>
            <person name="Kyrpides N."/>
            <person name="Kim E."/>
            <person name="Boone D.R."/>
            <person name="Brockman F."/>
            <person name="Culley D."/>
            <person name="Ferry J."/>
            <person name="Gunsalus R."/>
            <person name="McInerney M.J."/>
            <person name="Morrison M."/>
            <person name="Plugge C."/>
            <person name="Rohlin L."/>
            <person name="Scholten J."/>
            <person name="Sieber J."/>
            <person name="Stams A.J.M."/>
            <person name="Worm P."/>
            <person name="Henstra A.M."/>
            <person name="Richardson P."/>
        </authorList>
    </citation>
    <scope>NUCLEOTIDE SEQUENCE [LARGE SCALE GENOMIC DNA]</scope>
    <source>
        <strain evidence="5">DSM 10017 / MPOB</strain>
    </source>
</reference>
<evidence type="ECO:0000313" key="4">
    <source>
        <dbReference type="EMBL" id="ABK15720.1"/>
    </source>
</evidence>
<evidence type="ECO:0000259" key="3">
    <source>
        <dbReference type="Pfam" id="PF17147"/>
    </source>
</evidence>
<dbReference type="PANTHER" id="PTHR43088">
    <property type="entry name" value="SUBUNIT OF PYRUVATE:FLAVODOXIN OXIDOREDUCTASE-RELATED"/>
    <property type="match status" value="1"/>
</dbReference>
<proteinExistence type="predicted"/>
<dbReference type="SUPFAM" id="SSF52518">
    <property type="entry name" value="Thiamin diphosphate-binding fold (THDP-binding)"/>
    <property type="match status" value="1"/>
</dbReference>
<dbReference type="Proteomes" id="UP000001784">
    <property type="component" value="Chromosome"/>
</dbReference>
<dbReference type="SUPFAM" id="SSF52922">
    <property type="entry name" value="TK C-terminal domain-like"/>
    <property type="match status" value="1"/>
</dbReference>
<dbReference type="OrthoDB" id="9794954at2"/>
<dbReference type="GO" id="GO:0047553">
    <property type="term" value="F:2-oxoglutarate synthase activity"/>
    <property type="evidence" value="ECO:0007669"/>
    <property type="project" value="UniProtKB-EC"/>
</dbReference>
<feature type="domain" description="Pyruvate:ferredoxin oxidoreductase core" evidence="3">
    <location>
        <begin position="279"/>
        <end position="373"/>
    </location>
</feature>
<evidence type="ECO:0000313" key="5">
    <source>
        <dbReference type="Proteomes" id="UP000001784"/>
    </source>
</evidence>
<evidence type="ECO:0000256" key="1">
    <source>
        <dbReference type="ARBA" id="ARBA00023002"/>
    </source>
</evidence>
<organism evidence="4 5">
    <name type="scientific">Syntrophobacter fumaroxidans (strain DSM 10017 / MPOB)</name>
    <dbReference type="NCBI Taxonomy" id="335543"/>
    <lineage>
        <taxon>Bacteria</taxon>
        <taxon>Pseudomonadati</taxon>
        <taxon>Thermodesulfobacteriota</taxon>
        <taxon>Syntrophobacteria</taxon>
        <taxon>Syntrophobacterales</taxon>
        <taxon>Syntrophobacteraceae</taxon>
        <taxon>Syntrophobacter</taxon>
    </lineage>
</organism>
<dbReference type="PANTHER" id="PTHR43088:SF1">
    <property type="entry name" value="SUBUNIT OF PYRUVATE:FLAVODOXIN OXIDOREDUCTASE"/>
    <property type="match status" value="1"/>
</dbReference>
<dbReference type="EC" id="1.2.7.3" evidence="4"/>
<dbReference type="Pfam" id="PF17147">
    <property type="entry name" value="PFOR_II"/>
    <property type="match status" value="1"/>
</dbReference>
<dbReference type="Pfam" id="PF01855">
    <property type="entry name" value="POR_N"/>
    <property type="match status" value="1"/>
</dbReference>
<dbReference type="InParanoid" id="A0LE68"/>
<name>A0LE68_SYNFM</name>
<dbReference type="RefSeq" id="WP_011696893.1">
    <property type="nucleotide sequence ID" value="NC_008554.1"/>
</dbReference>
<dbReference type="InterPro" id="IPR009014">
    <property type="entry name" value="Transketo_C/PFOR_II"/>
</dbReference>
<dbReference type="AlphaFoldDB" id="A0LE68"/>
<keyword evidence="1 4" id="KW-0560">Oxidoreductase</keyword>
<dbReference type="FunFam" id="3.40.50.970:FF:000022">
    <property type="entry name" value="2-oxoglutarate ferredoxin oxidoreductase alpha subunit"/>
    <property type="match status" value="1"/>
</dbReference>
<dbReference type="eggNOG" id="COG0674">
    <property type="taxonomic scope" value="Bacteria"/>
</dbReference>
<feature type="domain" description="Pyruvate flavodoxin/ferredoxin oxidoreductase pyrimidine binding" evidence="2">
    <location>
        <begin position="20"/>
        <end position="254"/>
    </location>
</feature>
<dbReference type="EMBL" id="CP000478">
    <property type="protein sequence ID" value="ABK15720.1"/>
    <property type="molecule type" value="Genomic_DNA"/>
</dbReference>
<dbReference type="NCBIfam" id="NF006412">
    <property type="entry name" value="PRK08659.1"/>
    <property type="match status" value="1"/>
</dbReference>
<dbReference type="Gene3D" id="3.40.50.920">
    <property type="match status" value="1"/>
</dbReference>
<evidence type="ECO:0000259" key="2">
    <source>
        <dbReference type="Pfam" id="PF01855"/>
    </source>
</evidence>
<dbReference type="InterPro" id="IPR002880">
    <property type="entry name" value="Pyrv_Fd/Flavodoxin_OxRdtase_N"/>
</dbReference>
<dbReference type="InterPro" id="IPR029061">
    <property type="entry name" value="THDP-binding"/>
</dbReference>
<dbReference type="InterPro" id="IPR033412">
    <property type="entry name" value="PFOR_II"/>
</dbReference>
<dbReference type="InterPro" id="IPR052368">
    <property type="entry name" value="2-oxoacid_oxidoreductase"/>
</dbReference>
<dbReference type="HOGENOM" id="CLU_017038_0_1_7"/>
<dbReference type="STRING" id="335543.Sfum_0017"/>
<dbReference type="CDD" id="cd07034">
    <property type="entry name" value="TPP_PYR_PFOR_IOR-alpha_like"/>
    <property type="match status" value="1"/>
</dbReference>
<protein>
    <submittedName>
        <fullName evidence="4">2-oxoglutarate ferredoxin oxidoreductase, alpha subunit</fullName>
        <ecNumber evidence="4">1.2.7.3</ecNumber>
    </submittedName>
</protein>